<dbReference type="InterPro" id="IPR036291">
    <property type="entry name" value="NAD(P)-bd_dom_sf"/>
</dbReference>
<dbReference type="GO" id="GO:0070403">
    <property type="term" value="F:NAD+ binding"/>
    <property type="evidence" value="ECO:0007669"/>
    <property type="project" value="InterPro"/>
</dbReference>
<protein>
    <recommendedName>
        <fullName evidence="5">Calponin-homology (CH) domain-containing protein</fullName>
    </recommendedName>
</protein>
<dbReference type="SUPFAM" id="SSF51735">
    <property type="entry name" value="NAD(P)-binding Rossmann-fold domains"/>
    <property type="match status" value="1"/>
</dbReference>
<dbReference type="InterPro" id="IPR006176">
    <property type="entry name" value="3-OHacyl-CoA_DH_NAD-bd"/>
</dbReference>
<evidence type="ECO:0000313" key="6">
    <source>
        <dbReference type="EMBL" id="CAD6186675.1"/>
    </source>
</evidence>
<feature type="domain" description="Calponin-homology (CH)" evidence="5">
    <location>
        <begin position="482"/>
        <end position="589"/>
    </location>
</feature>
<dbReference type="Pfam" id="PF02737">
    <property type="entry name" value="3HCDH_N"/>
    <property type="match status" value="1"/>
</dbReference>
<dbReference type="GO" id="GO:0006635">
    <property type="term" value="P:fatty acid beta-oxidation"/>
    <property type="evidence" value="ECO:0007669"/>
    <property type="project" value="TreeGrafter"/>
</dbReference>
<dbReference type="PANTHER" id="PTHR23309:SF49">
    <property type="entry name" value="PEROXISOMAL BIFUNCTIONAL ENZYME"/>
    <property type="match status" value="1"/>
</dbReference>
<keyword evidence="3" id="KW-0456">Lyase</keyword>
<evidence type="ECO:0000256" key="2">
    <source>
        <dbReference type="ARBA" id="ARBA00023235"/>
    </source>
</evidence>
<evidence type="ECO:0000256" key="4">
    <source>
        <dbReference type="ARBA" id="ARBA00023268"/>
    </source>
</evidence>
<dbReference type="InterPro" id="IPR008927">
    <property type="entry name" value="6-PGluconate_DH-like_C_sf"/>
</dbReference>
<keyword evidence="1" id="KW-0560">Oxidoreductase</keyword>
<dbReference type="InterPro" id="IPR006108">
    <property type="entry name" value="3HC_DH_C"/>
</dbReference>
<evidence type="ECO:0000256" key="1">
    <source>
        <dbReference type="ARBA" id="ARBA00023002"/>
    </source>
</evidence>
<dbReference type="Pfam" id="PF00307">
    <property type="entry name" value="CH"/>
    <property type="match status" value="1"/>
</dbReference>
<evidence type="ECO:0000313" key="7">
    <source>
        <dbReference type="Proteomes" id="UP000835052"/>
    </source>
</evidence>
<accession>A0A8S1GT76</accession>
<dbReference type="Proteomes" id="UP000835052">
    <property type="component" value="Unassembled WGS sequence"/>
</dbReference>
<dbReference type="InterPro" id="IPR001715">
    <property type="entry name" value="CH_dom"/>
</dbReference>
<dbReference type="GO" id="GO:0016829">
    <property type="term" value="F:lyase activity"/>
    <property type="evidence" value="ECO:0007669"/>
    <property type="project" value="UniProtKB-KW"/>
</dbReference>
<name>A0A8S1GT76_9PELO</name>
<reference evidence="6" key="1">
    <citation type="submission" date="2020-10" db="EMBL/GenBank/DDBJ databases">
        <authorList>
            <person name="Kikuchi T."/>
        </authorList>
    </citation>
    <scope>NUCLEOTIDE SEQUENCE</scope>
    <source>
        <strain evidence="6">NKZ352</strain>
    </source>
</reference>
<dbReference type="SMART" id="SM00033">
    <property type="entry name" value="CH"/>
    <property type="match status" value="1"/>
</dbReference>
<dbReference type="Gene3D" id="1.10.418.10">
    <property type="entry name" value="Calponin-like domain"/>
    <property type="match status" value="1"/>
</dbReference>
<comment type="caution">
    <text evidence="6">The sequence shown here is derived from an EMBL/GenBank/DDBJ whole genome shotgun (WGS) entry which is preliminary data.</text>
</comment>
<dbReference type="EMBL" id="CAJGYM010000005">
    <property type="protein sequence ID" value="CAD6186675.1"/>
    <property type="molecule type" value="Genomic_DNA"/>
</dbReference>
<dbReference type="InterPro" id="IPR036872">
    <property type="entry name" value="CH_dom_sf"/>
</dbReference>
<gene>
    <name evidence="6" type="ORF">CAUJ_LOCUS2594</name>
</gene>
<dbReference type="PROSITE" id="PS50021">
    <property type="entry name" value="CH"/>
    <property type="match status" value="1"/>
</dbReference>
<dbReference type="Gene3D" id="1.10.1040.50">
    <property type="match status" value="1"/>
</dbReference>
<dbReference type="PANTHER" id="PTHR23309">
    <property type="entry name" value="3-HYDROXYACYL-COA DEHYROGENASE"/>
    <property type="match status" value="1"/>
</dbReference>
<dbReference type="SUPFAM" id="SSF48179">
    <property type="entry name" value="6-phosphogluconate dehydrogenase C-terminal domain-like"/>
    <property type="match status" value="2"/>
</dbReference>
<dbReference type="OrthoDB" id="2018133at2759"/>
<keyword evidence="7" id="KW-1185">Reference proteome</keyword>
<dbReference type="GO" id="GO:0005777">
    <property type="term" value="C:peroxisome"/>
    <property type="evidence" value="ECO:0007669"/>
    <property type="project" value="TreeGrafter"/>
</dbReference>
<proteinExistence type="predicted"/>
<dbReference type="CDD" id="cd00014">
    <property type="entry name" value="CH_SF"/>
    <property type="match status" value="1"/>
</dbReference>
<dbReference type="GO" id="GO:0016853">
    <property type="term" value="F:isomerase activity"/>
    <property type="evidence" value="ECO:0007669"/>
    <property type="project" value="UniProtKB-KW"/>
</dbReference>
<dbReference type="GO" id="GO:0003857">
    <property type="term" value="F:(3S)-3-hydroxyacyl-CoA dehydrogenase (NAD+) activity"/>
    <property type="evidence" value="ECO:0007669"/>
    <property type="project" value="TreeGrafter"/>
</dbReference>
<keyword evidence="2" id="KW-0413">Isomerase</keyword>
<dbReference type="Pfam" id="PF00725">
    <property type="entry name" value="3HCDH"/>
    <property type="match status" value="1"/>
</dbReference>
<evidence type="ECO:0000259" key="5">
    <source>
        <dbReference type="PROSITE" id="PS50021"/>
    </source>
</evidence>
<dbReference type="AlphaFoldDB" id="A0A8S1GT76"/>
<keyword evidence="4" id="KW-0511">Multifunctional enzyme</keyword>
<dbReference type="SUPFAM" id="SSF47576">
    <property type="entry name" value="Calponin-homology domain, CH-domain"/>
    <property type="match status" value="1"/>
</dbReference>
<dbReference type="FunFam" id="3.40.50.720:FF:000796">
    <property type="entry name" value="Enoyl-CoA Hydratase"/>
    <property type="match status" value="1"/>
</dbReference>
<evidence type="ECO:0000256" key="3">
    <source>
        <dbReference type="ARBA" id="ARBA00023239"/>
    </source>
</evidence>
<dbReference type="FunFam" id="1.10.1040.50:FF:000006">
    <property type="entry name" value="Peroxisomal bifunctional enzyme"/>
    <property type="match status" value="1"/>
</dbReference>
<dbReference type="Gene3D" id="3.40.50.720">
    <property type="entry name" value="NAD(P)-binding Rossmann-like Domain"/>
    <property type="match status" value="1"/>
</dbReference>
<sequence length="591" mass="66956">MKALSPEVKTYLLDAYAKAPEWVLPNDRGSHKTAQPIEISSAAVIGGGTMGRGIAISLCLAGYETILVEHDEKALKFCRDELEITYAREIELKRFNARDVEKLRSSLRLTTDLGTLSQVDLVIEAVFEEMNIKKELLTKLDRICKKTCILGSNTSSLDIDKVRFVGIHFFNPAHVIKVVEIVFGSHTSPEAVATAFAACSAMEKGAVLVGNCPAFVFNRLLAVYLNQAHKLTYQYGMTPQDIDRIVLNYGFLMGPLTMHDMNGLDVSEKLKRENGFPLNPIEEELLRKKRYGRKTGAGFYKYDKETHKKENDAEVEEIIRNFSSKVEKLSIQLSSDRDVIEFLLFPMVNEGFLCIEEGMISEEMLIDIMFTFGFGWPLRHGGPMRYGRLVGIHRVADTISHWHNLEPSERSYKLSSTLNNLRLVPPEVFFVFLCTMAAGWKRFTGESKYPELAANSTGSAFTYGSKRDRNFRMSWLQGRRNEQAETQIIDWLNYVTAEHVSHDANEALEQLHDGKILCKLLLRVNPRALLRPVNQKPALFSATDNISNFLESLEQLNFEKDELFSPNVLLEKRDLSPVISTLQILKQRVTG</sequence>
<organism evidence="6 7">
    <name type="scientific">Caenorhabditis auriculariae</name>
    <dbReference type="NCBI Taxonomy" id="2777116"/>
    <lineage>
        <taxon>Eukaryota</taxon>
        <taxon>Metazoa</taxon>
        <taxon>Ecdysozoa</taxon>
        <taxon>Nematoda</taxon>
        <taxon>Chromadorea</taxon>
        <taxon>Rhabditida</taxon>
        <taxon>Rhabditina</taxon>
        <taxon>Rhabditomorpha</taxon>
        <taxon>Rhabditoidea</taxon>
        <taxon>Rhabditidae</taxon>
        <taxon>Peloderinae</taxon>
        <taxon>Caenorhabditis</taxon>
    </lineage>
</organism>